<sequence length="454" mass="49505">MALTPAAPARAQSTARGAAALPSADLGDAIFPDLEARRAALEAQGWLLGGQATAILQGNAGFASPYRAAGSLHPAPLARNTFSADITIGRRLWQGAEVVVDAQTSQGFGISNSTGVAAFPNGEAFRLGTNYLAGYFPRAFFRQTIALSDVRIPTEELDNDPLRFREPLPRDRLTITAGKLSLYDIFDDNSYAHDPRTQFMNWALVGGAGVDFAADARGYTNGVAVELENGTWALRTGAFQVARRINGLSLDPQPFRGYQALAELTRYFHVNDRPGAVRLLYGYSRTRSQNWDELLAGDITDTAINPTGGYRPKHMLLLNAEQRLTRDLGAFVRLSWNDGRAQNWMFTEMDNAVSAGLSLNGRPWERPGDTVGTAFNSGGISRSHRRFLEAGGIGFITGDGRLTYGREFIWETYYDARLAPGINAAADYQLVVNPAYNRDRGPVSVFALRVRAAF</sequence>
<reference evidence="3" key="1">
    <citation type="submission" date="2022-04" db="EMBL/GenBank/DDBJ databases">
        <title>Roseomonas acroporae sp. nov., isolated from coral Acropora digitifera.</title>
        <authorList>
            <person name="Sun H."/>
        </authorList>
    </citation>
    <scope>NUCLEOTIDE SEQUENCE</scope>
    <source>
        <strain evidence="3">NAR14</strain>
    </source>
</reference>
<dbReference type="Gene3D" id="2.40.160.180">
    <property type="entry name" value="Carbohydrate-selective porin OprB"/>
    <property type="match status" value="1"/>
</dbReference>
<name>A0A9X2BVK0_9PROT</name>
<evidence type="ECO:0000313" key="4">
    <source>
        <dbReference type="Proteomes" id="UP001139516"/>
    </source>
</evidence>
<organism evidence="3 4">
    <name type="scientific">Roseomonas acroporae</name>
    <dbReference type="NCBI Taxonomy" id="2937791"/>
    <lineage>
        <taxon>Bacteria</taxon>
        <taxon>Pseudomonadati</taxon>
        <taxon>Pseudomonadota</taxon>
        <taxon>Alphaproteobacteria</taxon>
        <taxon>Acetobacterales</taxon>
        <taxon>Roseomonadaceae</taxon>
        <taxon>Roseomonas</taxon>
    </lineage>
</organism>
<dbReference type="Pfam" id="PF04966">
    <property type="entry name" value="OprB"/>
    <property type="match status" value="1"/>
</dbReference>
<evidence type="ECO:0000256" key="2">
    <source>
        <dbReference type="RuleBase" id="RU363072"/>
    </source>
</evidence>
<evidence type="ECO:0000256" key="1">
    <source>
        <dbReference type="ARBA" id="ARBA00008769"/>
    </source>
</evidence>
<gene>
    <name evidence="3" type="ORF">M0638_20605</name>
</gene>
<comment type="caution">
    <text evidence="3">The sequence shown here is derived from an EMBL/GenBank/DDBJ whole genome shotgun (WGS) entry which is preliminary data.</text>
</comment>
<dbReference type="Proteomes" id="UP001139516">
    <property type="component" value="Unassembled WGS sequence"/>
</dbReference>
<dbReference type="RefSeq" id="WP_248668891.1">
    <property type="nucleotide sequence ID" value="NZ_JALPRX010000095.1"/>
</dbReference>
<dbReference type="AlphaFoldDB" id="A0A9X2BVK0"/>
<comment type="similarity">
    <text evidence="1 2">Belongs to the OprB family.</text>
</comment>
<protein>
    <submittedName>
        <fullName evidence="3">Carbohydrate porin</fullName>
    </submittedName>
</protein>
<evidence type="ECO:0000313" key="3">
    <source>
        <dbReference type="EMBL" id="MCK8786777.1"/>
    </source>
</evidence>
<keyword evidence="4" id="KW-1185">Reference proteome</keyword>
<dbReference type="GO" id="GO:0015288">
    <property type="term" value="F:porin activity"/>
    <property type="evidence" value="ECO:0007669"/>
    <property type="project" value="InterPro"/>
</dbReference>
<dbReference type="GO" id="GO:0016020">
    <property type="term" value="C:membrane"/>
    <property type="evidence" value="ECO:0007669"/>
    <property type="project" value="InterPro"/>
</dbReference>
<dbReference type="EMBL" id="JALPRX010000095">
    <property type="protein sequence ID" value="MCK8786777.1"/>
    <property type="molecule type" value="Genomic_DNA"/>
</dbReference>
<accession>A0A9X2BVK0</accession>
<dbReference type="InterPro" id="IPR038673">
    <property type="entry name" value="OprB_sf"/>
</dbReference>
<dbReference type="InterPro" id="IPR007049">
    <property type="entry name" value="Carb-sel_porin_OprB"/>
</dbReference>
<proteinExistence type="inferred from homology"/>
<dbReference type="GO" id="GO:0008643">
    <property type="term" value="P:carbohydrate transport"/>
    <property type="evidence" value="ECO:0007669"/>
    <property type="project" value="InterPro"/>
</dbReference>